<keyword evidence="7" id="KW-0808">Transferase</keyword>
<reference evidence="8" key="1">
    <citation type="submission" date="2015-07" db="EMBL/GenBank/DDBJ databases">
        <title>Lactobacillus ginsenosidimutans/EMML 3141/ whole genome sequencing.</title>
        <authorList>
            <person name="Kim M.K."/>
            <person name="Im W.-T."/>
            <person name="Srinivasan S."/>
            <person name="Lee J.-J."/>
        </authorList>
    </citation>
    <scope>NUCLEOTIDE SEQUENCE [LARGE SCALE GENOMIC DNA]</scope>
    <source>
        <strain evidence="8">EMML 3041</strain>
    </source>
</reference>
<dbReference type="Pfam" id="PF02686">
    <property type="entry name" value="GatC"/>
    <property type="match status" value="1"/>
</dbReference>
<dbReference type="GO" id="GO:0005524">
    <property type="term" value="F:ATP binding"/>
    <property type="evidence" value="ECO:0007669"/>
    <property type="project" value="UniProtKB-KW"/>
</dbReference>
<comment type="function">
    <text evidence="3 6">Allows the formation of correctly charged Asn-tRNA(Asn) or Gln-tRNA(Gln) through the transamidation of misacylated Asp-tRNA(Asn) or Glu-tRNA(Gln) in organisms which lack either or both of asparaginyl-tRNA or glutaminyl-tRNA synthetases. The reaction takes place in the presence of glutamine and ATP through an activated phospho-Asp-tRNA(Asn) or phospho-Glu-tRNA(Gln).</text>
</comment>
<dbReference type="EMBL" id="CP012034">
    <property type="protein sequence ID" value="AKP68089.1"/>
    <property type="molecule type" value="Genomic_DNA"/>
</dbReference>
<evidence type="ECO:0000313" key="7">
    <source>
        <dbReference type="EMBL" id="AKP68089.1"/>
    </source>
</evidence>
<dbReference type="GO" id="GO:0050567">
    <property type="term" value="F:glutaminyl-tRNA synthase (glutamine-hydrolyzing) activity"/>
    <property type="evidence" value="ECO:0007669"/>
    <property type="project" value="UniProtKB-UniRule"/>
</dbReference>
<gene>
    <name evidence="6" type="primary">gatC</name>
    <name evidence="7" type="ORF">ABM34_11460</name>
</gene>
<dbReference type="GO" id="GO:0050566">
    <property type="term" value="F:asparaginyl-tRNA synthase (glutamine-hydrolyzing) activity"/>
    <property type="evidence" value="ECO:0007669"/>
    <property type="project" value="RHEA"/>
</dbReference>
<comment type="subunit">
    <text evidence="2 6">Heterotrimer of A, B and C subunits.</text>
</comment>
<dbReference type="EC" id="6.3.5.-" evidence="6"/>
<dbReference type="HAMAP" id="MF_00122">
    <property type="entry name" value="GatC"/>
    <property type="match status" value="1"/>
</dbReference>
<name>A0A0H4QI35_9LACO</name>
<dbReference type="InterPro" id="IPR036113">
    <property type="entry name" value="Asp/Glu-ADT_sf_sub_c"/>
</dbReference>
<dbReference type="Gene3D" id="1.10.20.60">
    <property type="entry name" value="Glu-tRNAGln amidotransferase C subunit, N-terminal domain"/>
    <property type="match status" value="1"/>
</dbReference>
<comment type="catalytic activity">
    <reaction evidence="5 6">
        <text>L-glutamyl-tRNA(Gln) + L-glutamine + ATP + H2O = L-glutaminyl-tRNA(Gln) + L-glutamate + ADP + phosphate + H(+)</text>
        <dbReference type="Rhea" id="RHEA:17521"/>
        <dbReference type="Rhea" id="RHEA-COMP:9681"/>
        <dbReference type="Rhea" id="RHEA-COMP:9684"/>
        <dbReference type="ChEBI" id="CHEBI:15377"/>
        <dbReference type="ChEBI" id="CHEBI:15378"/>
        <dbReference type="ChEBI" id="CHEBI:29985"/>
        <dbReference type="ChEBI" id="CHEBI:30616"/>
        <dbReference type="ChEBI" id="CHEBI:43474"/>
        <dbReference type="ChEBI" id="CHEBI:58359"/>
        <dbReference type="ChEBI" id="CHEBI:78520"/>
        <dbReference type="ChEBI" id="CHEBI:78521"/>
        <dbReference type="ChEBI" id="CHEBI:456216"/>
    </reaction>
</comment>
<dbReference type="InterPro" id="IPR003837">
    <property type="entry name" value="GatC"/>
</dbReference>
<dbReference type="SUPFAM" id="SSF141000">
    <property type="entry name" value="Glu-tRNAGln amidotransferase C subunit"/>
    <property type="match status" value="1"/>
</dbReference>
<protein>
    <recommendedName>
        <fullName evidence="6">Aspartyl/glutamyl-tRNA(Asn/Gln) amidotransferase subunit C</fullName>
        <shortName evidence="6">Asp/Glu-ADT subunit C</shortName>
        <ecNumber evidence="6">6.3.5.-</ecNumber>
    </recommendedName>
</protein>
<keyword evidence="6" id="KW-0436">Ligase</keyword>
<dbReference type="GO" id="GO:0006412">
    <property type="term" value="P:translation"/>
    <property type="evidence" value="ECO:0007669"/>
    <property type="project" value="UniProtKB-UniRule"/>
</dbReference>
<evidence type="ECO:0000313" key="8">
    <source>
        <dbReference type="Proteomes" id="UP000036106"/>
    </source>
</evidence>
<dbReference type="AlphaFoldDB" id="A0A0H4QI35"/>
<evidence type="ECO:0000256" key="4">
    <source>
        <dbReference type="ARBA" id="ARBA00047380"/>
    </source>
</evidence>
<dbReference type="GO" id="GO:0016740">
    <property type="term" value="F:transferase activity"/>
    <property type="evidence" value="ECO:0007669"/>
    <property type="project" value="UniProtKB-KW"/>
</dbReference>
<dbReference type="RefSeq" id="WP_048705865.1">
    <property type="nucleotide sequence ID" value="NZ_CP012034.1"/>
</dbReference>
<keyword evidence="8" id="KW-1185">Reference proteome</keyword>
<evidence type="ECO:0000256" key="1">
    <source>
        <dbReference type="ARBA" id="ARBA00010757"/>
    </source>
</evidence>
<dbReference type="PANTHER" id="PTHR15004:SF0">
    <property type="entry name" value="GLUTAMYL-TRNA(GLN) AMIDOTRANSFERASE SUBUNIT C, MITOCHONDRIAL"/>
    <property type="match status" value="1"/>
</dbReference>
<comment type="similarity">
    <text evidence="1 6">Belongs to the GatC family.</text>
</comment>
<dbReference type="GO" id="GO:0006450">
    <property type="term" value="P:regulation of translational fidelity"/>
    <property type="evidence" value="ECO:0007669"/>
    <property type="project" value="InterPro"/>
</dbReference>
<dbReference type="NCBIfam" id="TIGR00135">
    <property type="entry name" value="gatC"/>
    <property type="match status" value="1"/>
</dbReference>
<dbReference type="PANTHER" id="PTHR15004">
    <property type="entry name" value="GLUTAMYL-TRNA(GLN) AMIDOTRANSFERASE SUBUNIT C, MITOCHONDRIAL"/>
    <property type="match status" value="1"/>
</dbReference>
<dbReference type="OrthoDB" id="9813938at2"/>
<dbReference type="GO" id="GO:0070681">
    <property type="term" value="P:glutaminyl-tRNAGln biosynthesis via transamidation"/>
    <property type="evidence" value="ECO:0007669"/>
    <property type="project" value="TreeGrafter"/>
</dbReference>
<evidence type="ECO:0000256" key="3">
    <source>
        <dbReference type="ARBA" id="ARBA00024799"/>
    </source>
</evidence>
<comment type="catalytic activity">
    <reaction evidence="4 6">
        <text>L-aspartyl-tRNA(Asn) + L-glutamine + ATP + H2O = L-asparaginyl-tRNA(Asn) + L-glutamate + ADP + phosphate + 2 H(+)</text>
        <dbReference type="Rhea" id="RHEA:14513"/>
        <dbReference type="Rhea" id="RHEA-COMP:9674"/>
        <dbReference type="Rhea" id="RHEA-COMP:9677"/>
        <dbReference type="ChEBI" id="CHEBI:15377"/>
        <dbReference type="ChEBI" id="CHEBI:15378"/>
        <dbReference type="ChEBI" id="CHEBI:29985"/>
        <dbReference type="ChEBI" id="CHEBI:30616"/>
        <dbReference type="ChEBI" id="CHEBI:43474"/>
        <dbReference type="ChEBI" id="CHEBI:58359"/>
        <dbReference type="ChEBI" id="CHEBI:78515"/>
        <dbReference type="ChEBI" id="CHEBI:78516"/>
        <dbReference type="ChEBI" id="CHEBI:456216"/>
    </reaction>
</comment>
<sequence length="99" mass="11151">MISKDEILHVAELANLKFKDDEVDSFVDQLDKIVSMASNLSTVDTDGIEPTYHMGDTSTVFRADEGVHTQTREQMLENVPEVQDNLIKVPTIVDKEDDE</sequence>
<keyword evidence="6" id="KW-0067">ATP-binding</keyword>
<evidence type="ECO:0000256" key="2">
    <source>
        <dbReference type="ARBA" id="ARBA00011123"/>
    </source>
</evidence>
<dbReference type="STRING" id="1007676.ABM34_11460"/>
<evidence type="ECO:0000256" key="6">
    <source>
        <dbReference type="HAMAP-Rule" id="MF_00122"/>
    </source>
</evidence>
<proteinExistence type="inferred from homology"/>
<evidence type="ECO:0000256" key="5">
    <source>
        <dbReference type="ARBA" id="ARBA00047913"/>
    </source>
</evidence>
<dbReference type="PATRIC" id="fig|1007676.4.peg.2317"/>
<organism evidence="7 8">
    <name type="scientific">Companilactobacillus ginsenosidimutans</name>
    <dbReference type="NCBI Taxonomy" id="1007676"/>
    <lineage>
        <taxon>Bacteria</taxon>
        <taxon>Bacillati</taxon>
        <taxon>Bacillota</taxon>
        <taxon>Bacilli</taxon>
        <taxon>Lactobacillales</taxon>
        <taxon>Lactobacillaceae</taxon>
        <taxon>Companilactobacillus</taxon>
    </lineage>
</organism>
<keyword evidence="6" id="KW-0648">Protein biosynthesis</keyword>
<accession>A0A0H4QI35</accession>
<dbReference type="Proteomes" id="UP000036106">
    <property type="component" value="Chromosome"/>
</dbReference>
<dbReference type="KEGG" id="lgn:ABM34_11460"/>
<keyword evidence="6" id="KW-0547">Nucleotide-binding</keyword>